<dbReference type="EMBL" id="LPUR01000001">
    <property type="protein sequence ID" value="KXH84651.1"/>
    <property type="molecule type" value="Genomic_DNA"/>
</dbReference>
<evidence type="ECO:0000259" key="4">
    <source>
        <dbReference type="Pfam" id="PF00440"/>
    </source>
</evidence>
<reference evidence="6 7" key="2">
    <citation type="journal article" date="2016" name="Genome Announc.">
        <title>Draft Genome Sequence of a Biocontrol Rhizobacterium, Chryseobacterium kwangjuense Strain KJ1R5, Isolated from Pepper (Capsicum annuum).</title>
        <authorList>
            <person name="Jeong J.J."/>
            <person name="Park H."/>
            <person name="Park B.H."/>
            <person name="Mannaa M."/>
            <person name="Sang M.K."/>
            <person name="Choi I.G."/>
            <person name="Kim K.D."/>
        </authorList>
    </citation>
    <scope>NUCLEOTIDE SEQUENCE [LARGE SCALE GENOMIC DNA]</scope>
    <source>
        <strain evidence="6 7">KJ1R5</strain>
    </source>
</reference>
<keyword evidence="2" id="KW-0238">DNA-binding</keyword>
<dbReference type="InterPro" id="IPR036271">
    <property type="entry name" value="Tet_transcr_reg_TetR-rel_C_sf"/>
</dbReference>
<evidence type="ECO:0000259" key="5">
    <source>
        <dbReference type="Pfam" id="PF16925"/>
    </source>
</evidence>
<organism evidence="6 7">
    <name type="scientific">Chryseobacterium kwangjuense</name>
    <dbReference type="NCBI Taxonomy" id="267125"/>
    <lineage>
        <taxon>Bacteria</taxon>
        <taxon>Pseudomonadati</taxon>
        <taxon>Bacteroidota</taxon>
        <taxon>Flavobacteriia</taxon>
        <taxon>Flavobacteriales</taxon>
        <taxon>Weeksellaceae</taxon>
        <taxon>Chryseobacterium group</taxon>
        <taxon>Chryseobacterium</taxon>
    </lineage>
</organism>
<comment type="caution">
    <text evidence="6">The sequence shown here is derived from an EMBL/GenBank/DDBJ whole genome shotgun (WGS) entry which is preliminary data.</text>
</comment>
<dbReference type="InterPro" id="IPR001647">
    <property type="entry name" value="HTH_TetR"/>
</dbReference>
<dbReference type="OrthoDB" id="9795242at2"/>
<evidence type="ECO:0000313" key="7">
    <source>
        <dbReference type="Proteomes" id="UP000070513"/>
    </source>
</evidence>
<dbReference type="AlphaFoldDB" id="A0A135WIC8"/>
<dbReference type="InterPro" id="IPR009057">
    <property type="entry name" value="Homeodomain-like_sf"/>
</dbReference>
<proteinExistence type="predicted"/>
<evidence type="ECO:0000256" key="2">
    <source>
        <dbReference type="ARBA" id="ARBA00023125"/>
    </source>
</evidence>
<dbReference type="SUPFAM" id="SSF46689">
    <property type="entry name" value="Homeodomain-like"/>
    <property type="match status" value="1"/>
</dbReference>
<dbReference type="Pfam" id="PF00440">
    <property type="entry name" value="TetR_N"/>
    <property type="match status" value="1"/>
</dbReference>
<gene>
    <name evidence="6" type="ORF">AU378_02500</name>
</gene>
<name>A0A135WIC8_9FLAO</name>
<evidence type="ECO:0000256" key="3">
    <source>
        <dbReference type="ARBA" id="ARBA00023163"/>
    </source>
</evidence>
<keyword evidence="1" id="KW-0805">Transcription regulation</keyword>
<feature type="domain" description="Tetracyclin repressor-like C-terminal" evidence="5">
    <location>
        <begin position="100"/>
        <end position="182"/>
    </location>
</feature>
<dbReference type="InterPro" id="IPR011075">
    <property type="entry name" value="TetR_C"/>
</dbReference>
<keyword evidence="3" id="KW-0804">Transcription</keyword>
<accession>A0A135WIC8</accession>
<dbReference type="PANTHER" id="PTHR47506">
    <property type="entry name" value="TRANSCRIPTIONAL REGULATORY PROTEIN"/>
    <property type="match status" value="1"/>
</dbReference>
<dbReference type="SUPFAM" id="SSF48498">
    <property type="entry name" value="Tetracyclin repressor-like, C-terminal domain"/>
    <property type="match status" value="1"/>
</dbReference>
<dbReference type="Gene3D" id="1.10.357.10">
    <property type="entry name" value="Tetracycline Repressor, domain 2"/>
    <property type="match status" value="1"/>
</dbReference>
<evidence type="ECO:0000313" key="6">
    <source>
        <dbReference type="EMBL" id="KXH84651.1"/>
    </source>
</evidence>
<reference evidence="7" key="1">
    <citation type="submission" date="2015-12" db="EMBL/GenBank/DDBJ databases">
        <title>Genome sequence of a biocontrol rhizobacterium Chryseobacterium kwangjuense strain KJ1R5 isolated from pepper (Capsicum annuum L.).</title>
        <authorList>
            <person name="Jeong J.-J."/>
            <person name="Park H."/>
            <person name="Mannaa M."/>
            <person name="Sang M.K."/>
            <person name="Choi I.-G."/>
            <person name="Kim K.D."/>
        </authorList>
    </citation>
    <scope>NUCLEOTIDE SEQUENCE [LARGE SCALE GENOMIC DNA]</scope>
    <source>
        <strain evidence="7">KJ1R5</strain>
    </source>
</reference>
<dbReference type="GO" id="GO:0003677">
    <property type="term" value="F:DNA binding"/>
    <property type="evidence" value="ECO:0007669"/>
    <property type="project" value="UniProtKB-KW"/>
</dbReference>
<dbReference type="Proteomes" id="UP000070513">
    <property type="component" value="Unassembled WGS sequence"/>
</dbReference>
<protein>
    <submittedName>
        <fullName evidence="6">TetR family transcriptional regulator</fullName>
    </submittedName>
</protein>
<dbReference type="PANTHER" id="PTHR47506:SF1">
    <property type="entry name" value="HTH-TYPE TRANSCRIPTIONAL REGULATOR YJDC"/>
    <property type="match status" value="1"/>
</dbReference>
<sequence>MRGRPNIHVNNDLIIKTQEVFWQKGYNGTSLSDLSVATGAGAGSLYNTFKGGKKELFKRSLEQRREVFFAFKDSIKESENPIKQIKQFFLDIGETNDSWHQKGCIVANTLVEMTFVDNELKDDAIKILTETEEFYRTIIAQEQEKGKLKTKIPADVLAKYLISFWCGINSLRRMYPDNKILKTQINLQLEILK</sequence>
<feature type="domain" description="HTH tetR-type" evidence="4">
    <location>
        <begin position="18"/>
        <end position="58"/>
    </location>
</feature>
<dbReference type="RefSeq" id="WP_062647650.1">
    <property type="nucleotide sequence ID" value="NZ_LPUR01000001.1"/>
</dbReference>
<dbReference type="Pfam" id="PF16925">
    <property type="entry name" value="TetR_C_13"/>
    <property type="match status" value="1"/>
</dbReference>
<evidence type="ECO:0000256" key="1">
    <source>
        <dbReference type="ARBA" id="ARBA00023015"/>
    </source>
</evidence>